<proteinExistence type="predicted"/>
<reference evidence="2 3" key="1">
    <citation type="journal article" date="2019" name="Sci. Data">
        <title>Hybrid genome assembly and annotation of Danionella translucida.</title>
        <authorList>
            <person name="Kadobianskyi M."/>
            <person name="Schulze L."/>
            <person name="Schuelke M."/>
            <person name="Judkewitz B."/>
        </authorList>
    </citation>
    <scope>NUCLEOTIDE SEQUENCE [LARGE SCALE GENOMIC DNA]</scope>
    <source>
        <strain evidence="2 3">Bolton</strain>
    </source>
</reference>
<evidence type="ECO:0000313" key="2">
    <source>
        <dbReference type="EMBL" id="TRY66146.1"/>
    </source>
</evidence>
<sequence length="157" mass="17808">MNDCSVRSGQRQADPLFALQPVPLIVAVLGKKNESKLFLRHLLLILMNLVSKPLQEDRAWRQPWRRLILYTHQENGGASRSLSLFARTGTNKEQEPKSGMERFGLADKPPLPFDRNAASVLVTESHKLKKSAEDENEAPFRNAYQSEFKSCNDTSSR</sequence>
<dbReference type="AlphaFoldDB" id="A0A553NL28"/>
<comment type="caution">
    <text evidence="2">The sequence shown here is derived from an EMBL/GenBank/DDBJ whole genome shotgun (WGS) entry which is preliminary data.</text>
</comment>
<feature type="compositionally biased region" description="Basic and acidic residues" evidence="1">
    <location>
        <begin position="90"/>
        <end position="100"/>
    </location>
</feature>
<feature type="non-terminal residue" evidence="2">
    <location>
        <position position="157"/>
    </location>
</feature>
<name>A0A553NL28_9TELE</name>
<feature type="region of interest" description="Disordered" evidence="1">
    <location>
        <begin position="86"/>
        <end position="111"/>
    </location>
</feature>
<keyword evidence="3" id="KW-1185">Reference proteome</keyword>
<organism evidence="2 3">
    <name type="scientific">Danionella cerebrum</name>
    <dbReference type="NCBI Taxonomy" id="2873325"/>
    <lineage>
        <taxon>Eukaryota</taxon>
        <taxon>Metazoa</taxon>
        <taxon>Chordata</taxon>
        <taxon>Craniata</taxon>
        <taxon>Vertebrata</taxon>
        <taxon>Euteleostomi</taxon>
        <taxon>Actinopterygii</taxon>
        <taxon>Neopterygii</taxon>
        <taxon>Teleostei</taxon>
        <taxon>Ostariophysi</taxon>
        <taxon>Cypriniformes</taxon>
        <taxon>Danionidae</taxon>
        <taxon>Danioninae</taxon>
        <taxon>Danionella</taxon>
    </lineage>
</organism>
<dbReference type="EMBL" id="SRMA01026863">
    <property type="protein sequence ID" value="TRY66146.1"/>
    <property type="molecule type" value="Genomic_DNA"/>
</dbReference>
<feature type="compositionally biased region" description="Polar residues" evidence="1">
    <location>
        <begin position="143"/>
        <end position="157"/>
    </location>
</feature>
<gene>
    <name evidence="2" type="ORF">DNTS_008719</name>
</gene>
<feature type="region of interest" description="Disordered" evidence="1">
    <location>
        <begin position="126"/>
        <end position="157"/>
    </location>
</feature>
<evidence type="ECO:0000313" key="3">
    <source>
        <dbReference type="Proteomes" id="UP000316079"/>
    </source>
</evidence>
<dbReference type="Proteomes" id="UP000316079">
    <property type="component" value="Unassembled WGS sequence"/>
</dbReference>
<accession>A0A553NL28</accession>
<evidence type="ECO:0000256" key="1">
    <source>
        <dbReference type="SAM" id="MobiDB-lite"/>
    </source>
</evidence>
<protein>
    <submittedName>
        <fullName evidence="2">Uncharacterized protein</fullName>
    </submittedName>
</protein>